<dbReference type="Proteomes" id="UP001328107">
    <property type="component" value="Unassembled WGS sequence"/>
</dbReference>
<dbReference type="EMBL" id="BTRK01000005">
    <property type="protein sequence ID" value="GMR51399.1"/>
    <property type="molecule type" value="Genomic_DNA"/>
</dbReference>
<comment type="caution">
    <text evidence="1">The sequence shown here is derived from an EMBL/GenBank/DDBJ whole genome shotgun (WGS) entry which is preliminary data.</text>
</comment>
<protein>
    <submittedName>
        <fullName evidence="1">Uncharacterized protein</fullName>
    </submittedName>
</protein>
<evidence type="ECO:0000313" key="1">
    <source>
        <dbReference type="EMBL" id="GMR51399.1"/>
    </source>
</evidence>
<accession>A0AAN5CWD4</accession>
<keyword evidence="2" id="KW-1185">Reference proteome</keyword>
<dbReference type="AlphaFoldDB" id="A0AAN5CWD4"/>
<name>A0AAN5CWD4_9BILA</name>
<proteinExistence type="predicted"/>
<reference evidence="2" key="1">
    <citation type="submission" date="2022-10" db="EMBL/GenBank/DDBJ databases">
        <title>Genome assembly of Pristionchus species.</title>
        <authorList>
            <person name="Yoshida K."/>
            <person name="Sommer R.J."/>
        </authorList>
    </citation>
    <scope>NUCLEOTIDE SEQUENCE [LARGE SCALE GENOMIC DNA]</scope>
    <source>
        <strain evidence="2">RS5460</strain>
    </source>
</reference>
<organism evidence="1 2">
    <name type="scientific">Pristionchus mayeri</name>
    <dbReference type="NCBI Taxonomy" id="1317129"/>
    <lineage>
        <taxon>Eukaryota</taxon>
        <taxon>Metazoa</taxon>
        <taxon>Ecdysozoa</taxon>
        <taxon>Nematoda</taxon>
        <taxon>Chromadorea</taxon>
        <taxon>Rhabditida</taxon>
        <taxon>Rhabditina</taxon>
        <taxon>Diplogasteromorpha</taxon>
        <taxon>Diplogasteroidea</taxon>
        <taxon>Neodiplogasteridae</taxon>
        <taxon>Pristionchus</taxon>
    </lineage>
</organism>
<gene>
    <name evidence="1" type="ORF">PMAYCL1PPCAC_21594</name>
</gene>
<sequence>MGFAPFKLFRIALGLTSLSQRSRRLVRACLKRCKRLVRPRAIRKKLEWEVGMGFALFKLFRIALGLTSLSQRSRCGE</sequence>
<evidence type="ECO:0000313" key="2">
    <source>
        <dbReference type="Proteomes" id="UP001328107"/>
    </source>
</evidence>